<comment type="caution">
    <text evidence="1">The sequence shown here is derived from an EMBL/GenBank/DDBJ whole genome shotgun (WGS) entry which is preliminary data.</text>
</comment>
<evidence type="ECO:0000313" key="1">
    <source>
        <dbReference type="EMBL" id="KKN35905.1"/>
    </source>
</evidence>
<reference evidence="1" key="1">
    <citation type="journal article" date="2015" name="Nature">
        <title>Complex archaea that bridge the gap between prokaryotes and eukaryotes.</title>
        <authorList>
            <person name="Spang A."/>
            <person name="Saw J.H."/>
            <person name="Jorgensen S.L."/>
            <person name="Zaremba-Niedzwiedzka K."/>
            <person name="Martijn J."/>
            <person name="Lind A.E."/>
            <person name="van Eijk R."/>
            <person name="Schleper C."/>
            <person name="Guy L."/>
            <person name="Ettema T.J."/>
        </authorList>
    </citation>
    <scope>NUCLEOTIDE SEQUENCE</scope>
</reference>
<accession>A0A0F9PWA2</accession>
<gene>
    <name evidence="1" type="ORF">LCGC14_0779090</name>
</gene>
<dbReference type="EMBL" id="LAZR01002003">
    <property type="protein sequence ID" value="KKN35905.1"/>
    <property type="molecule type" value="Genomic_DNA"/>
</dbReference>
<name>A0A0F9PWA2_9ZZZZ</name>
<protein>
    <submittedName>
        <fullName evidence="1">Uncharacterized protein</fullName>
    </submittedName>
</protein>
<proteinExistence type="predicted"/>
<organism evidence="1">
    <name type="scientific">marine sediment metagenome</name>
    <dbReference type="NCBI Taxonomy" id="412755"/>
    <lineage>
        <taxon>unclassified sequences</taxon>
        <taxon>metagenomes</taxon>
        <taxon>ecological metagenomes</taxon>
    </lineage>
</organism>
<sequence>MVQLFAALGGAAKRALFRQYVYGRLRPGIAAEVILKETRDIGISIRRTDALSIIREVTGREISRSRLRFVPDIRIPSIEQFTPTRLRLEKRFQTIFEVRGTNVLTGAPQSRRVSFISDERVSLGDMKRQLLERAQSEYSLREGVDYRNIVAVEGLIREEPPYT</sequence>
<dbReference type="AlphaFoldDB" id="A0A0F9PWA2"/>